<comment type="similarity">
    <text evidence="1">Belongs to the ABC transporter superfamily.</text>
</comment>
<dbReference type="GO" id="GO:0005524">
    <property type="term" value="F:ATP binding"/>
    <property type="evidence" value="ECO:0007669"/>
    <property type="project" value="UniProtKB-KW"/>
</dbReference>
<name>A0A917R4E6_9NOCA</name>
<evidence type="ECO:0000256" key="5">
    <source>
        <dbReference type="SAM" id="MobiDB-lite"/>
    </source>
</evidence>
<evidence type="ECO:0000256" key="2">
    <source>
        <dbReference type="ARBA" id="ARBA00022448"/>
    </source>
</evidence>
<feature type="region of interest" description="Disordered" evidence="5">
    <location>
        <begin position="545"/>
        <end position="566"/>
    </location>
</feature>
<protein>
    <submittedName>
        <fullName evidence="7">ABC transporter ATP-binding protein</fullName>
    </submittedName>
</protein>
<evidence type="ECO:0000313" key="7">
    <source>
        <dbReference type="EMBL" id="GGK89887.1"/>
    </source>
</evidence>
<evidence type="ECO:0000259" key="6">
    <source>
        <dbReference type="PROSITE" id="PS50893"/>
    </source>
</evidence>
<dbReference type="InterPro" id="IPR050095">
    <property type="entry name" value="ECF_ABC_transporter_ATP-bd"/>
</dbReference>
<dbReference type="GO" id="GO:0042626">
    <property type="term" value="F:ATPase-coupled transmembrane transporter activity"/>
    <property type="evidence" value="ECO:0007669"/>
    <property type="project" value="TreeGrafter"/>
</dbReference>
<dbReference type="PROSITE" id="PS00211">
    <property type="entry name" value="ABC_TRANSPORTER_1"/>
    <property type="match status" value="2"/>
</dbReference>
<dbReference type="GO" id="GO:0016887">
    <property type="term" value="F:ATP hydrolysis activity"/>
    <property type="evidence" value="ECO:0007669"/>
    <property type="project" value="InterPro"/>
</dbReference>
<keyword evidence="4 7" id="KW-0067">ATP-binding</keyword>
<dbReference type="InterPro" id="IPR003593">
    <property type="entry name" value="AAA+_ATPase"/>
</dbReference>
<dbReference type="PANTHER" id="PTHR43553:SF24">
    <property type="entry name" value="ENERGY-COUPLING FACTOR TRANSPORTER ATP-BINDING PROTEIN ECFA1"/>
    <property type="match status" value="1"/>
</dbReference>
<keyword evidence="3" id="KW-0547">Nucleotide-binding</keyword>
<dbReference type="SMART" id="SM00382">
    <property type="entry name" value="AAA"/>
    <property type="match status" value="2"/>
</dbReference>
<reference evidence="7" key="2">
    <citation type="submission" date="2020-09" db="EMBL/GenBank/DDBJ databases">
        <authorList>
            <person name="Sun Q."/>
            <person name="Zhou Y."/>
        </authorList>
    </citation>
    <scope>NUCLEOTIDE SEQUENCE</scope>
    <source>
        <strain evidence="7">CGMCC 4.3508</strain>
    </source>
</reference>
<dbReference type="Proteomes" id="UP000638263">
    <property type="component" value="Unassembled WGS sequence"/>
</dbReference>
<feature type="compositionally biased region" description="Polar residues" evidence="5">
    <location>
        <begin position="550"/>
        <end position="566"/>
    </location>
</feature>
<dbReference type="InterPro" id="IPR017871">
    <property type="entry name" value="ABC_transporter-like_CS"/>
</dbReference>
<dbReference type="SUPFAM" id="SSF52540">
    <property type="entry name" value="P-loop containing nucleoside triphosphate hydrolases"/>
    <property type="match status" value="2"/>
</dbReference>
<feature type="domain" description="ABC transporter" evidence="6">
    <location>
        <begin position="5"/>
        <end position="246"/>
    </location>
</feature>
<proteinExistence type="inferred from homology"/>
<dbReference type="Pfam" id="PF00005">
    <property type="entry name" value="ABC_tran"/>
    <property type="match status" value="2"/>
</dbReference>
<evidence type="ECO:0000256" key="4">
    <source>
        <dbReference type="ARBA" id="ARBA00022840"/>
    </source>
</evidence>
<dbReference type="RefSeq" id="WP_058853134.1">
    <property type="nucleotide sequence ID" value="NZ_BMMH01000001.1"/>
</dbReference>
<reference evidence="7" key="1">
    <citation type="journal article" date="2014" name="Int. J. Syst. Evol. Microbiol.">
        <title>Complete genome sequence of Corynebacterium casei LMG S-19264T (=DSM 44701T), isolated from a smear-ripened cheese.</title>
        <authorList>
            <consortium name="US DOE Joint Genome Institute (JGI-PGF)"/>
            <person name="Walter F."/>
            <person name="Albersmeier A."/>
            <person name="Kalinowski J."/>
            <person name="Ruckert C."/>
        </authorList>
    </citation>
    <scope>NUCLEOTIDE SEQUENCE</scope>
    <source>
        <strain evidence="7">CGMCC 4.3508</strain>
    </source>
</reference>
<accession>A0A917R4E6</accession>
<dbReference type="GO" id="GO:0043190">
    <property type="term" value="C:ATP-binding cassette (ABC) transporter complex"/>
    <property type="evidence" value="ECO:0007669"/>
    <property type="project" value="TreeGrafter"/>
</dbReference>
<dbReference type="PROSITE" id="PS50893">
    <property type="entry name" value="ABC_TRANSPORTER_2"/>
    <property type="match status" value="2"/>
</dbReference>
<dbReference type="Gene3D" id="3.40.50.300">
    <property type="entry name" value="P-loop containing nucleotide triphosphate hydrolases"/>
    <property type="match status" value="2"/>
</dbReference>
<feature type="domain" description="ABC transporter" evidence="6">
    <location>
        <begin position="272"/>
        <end position="506"/>
    </location>
</feature>
<dbReference type="AlphaFoldDB" id="A0A917R4E6"/>
<comment type="caution">
    <text evidence="7">The sequence shown here is derived from an EMBL/GenBank/DDBJ whole genome shotgun (WGS) entry which is preliminary data.</text>
</comment>
<gene>
    <name evidence="7" type="ORF">GCM10011588_00190</name>
</gene>
<dbReference type="InterPro" id="IPR027417">
    <property type="entry name" value="P-loop_NTPase"/>
</dbReference>
<dbReference type="InterPro" id="IPR003439">
    <property type="entry name" value="ABC_transporter-like_ATP-bd"/>
</dbReference>
<dbReference type="InterPro" id="IPR015856">
    <property type="entry name" value="ABC_transpr_CbiO/EcfA_su"/>
</dbReference>
<dbReference type="CDD" id="cd03225">
    <property type="entry name" value="ABC_cobalt_CbiO_domain1"/>
    <property type="match status" value="2"/>
</dbReference>
<keyword evidence="2" id="KW-0813">Transport</keyword>
<evidence type="ECO:0000256" key="1">
    <source>
        <dbReference type="ARBA" id="ARBA00005417"/>
    </source>
</evidence>
<sequence>MSALITLDNVSVTYAAGSRPALSGASLRLEPGQLTLVTGPSGCGKSTLMRVVNGLVPHAYSAEVTGSVTVAGLAAEDLSIRQISETVGTLLQDPAKQVVGHSVLADLAFGLENRGLAPDQIRARVRQVAETLDIPDELLHAATHELSGGQLQLVALAGILVLRPRVIIVDEPLANLDPDAAVGVLRALRDYVDGGGAGIVIEHRVDEVVPIDPDQVIHLEHGQITYSGDSAGFLRVADPDAVRLPFDTLVARAEVLTSQRHPPGRRPGGARLRYSGAQLGYRTVPVLQNVSTELLTGQRIAVLGLNGAGKSTLLRAAVGLVDVLAGDVELEDRPVDEYPAAEMAALIGYLFQNPAQAFFAATVADELAFGPRNLGAEAGDIDEISARALAAVGLSDEPGILDRPPRTLSFGQQRRLALALALTLRPRTLILDEPTAGQDQRSSGHFLDEISALSDIDSVYLITHDIDLALWRSDRVLVVADGALRADGTPYDIVHDESLWHTGSTDSNGYAVLRETDYVRAARAAATLPGPIPSPHELARRLGRPLASDDTPSVRNSPESPVEQNI</sequence>
<dbReference type="PANTHER" id="PTHR43553">
    <property type="entry name" value="HEAVY METAL TRANSPORTER"/>
    <property type="match status" value="1"/>
</dbReference>
<dbReference type="EMBL" id="BMMH01000001">
    <property type="protein sequence ID" value="GGK89887.1"/>
    <property type="molecule type" value="Genomic_DNA"/>
</dbReference>
<organism evidence="7 8">
    <name type="scientific">Nocardia jinanensis</name>
    <dbReference type="NCBI Taxonomy" id="382504"/>
    <lineage>
        <taxon>Bacteria</taxon>
        <taxon>Bacillati</taxon>
        <taxon>Actinomycetota</taxon>
        <taxon>Actinomycetes</taxon>
        <taxon>Mycobacteriales</taxon>
        <taxon>Nocardiaceae</taxon>
        <taxon>Nocardia</taxon>
    </lineage>
</organism>
<evidence type="ECO:0000256" key="3">
    <source>
        <dbReference type="ARBA" id="ARBA00022741"/>
    </source>
</evidence>
<evidence type="ECO:0000313" key="8">
    <source>
        <dbReference type="Proteomes" id="UP000638263"/>
    </source>
</evidence>
<keyword evidence="8" id="KW-1185">Reference proteome</keyword>